<dbReference type="HOGENOM" id="CLU_038260_0_0_10"/>
<dbReference type="InterPro" id="IPR026950">
    <property type="entry name" value="Caps_assemb_Wzi"/>
</dbReference>
<keyword evidence="1" id="KW-0732">Signal</keyword>
<feature type="signal peptide" evidence="1">
    <location>
        <begin position="1"/>
        <end position="31"/>
    </location>
</feature>
<proteinExistence type="predicted"/>
<dbReference type="Pfam" id="PF14052">
    <property type="entry name" value="Caps_assemb_Wzi"/>
    <property type="match status" value="1"/>
</dbReference>
<dbReference type="Gene3D" id="2.40.160.130">
    <property type="entry name" value="Capsule assembly protein Wzi"/>
    <property type="match status" value="1"/>
</dbReference>
<dbReference type="AlphaFoldDB" id="E1WTH0"/>
<dbReference type="EMBL" id="FQ312004">
    <property type="protein sequence ID" value="CBW22124.1"/>
    <property type="molecule type" value="Genomic_DNA"/>
</dbReference>
<organism evidence="2 3">
    <name type="scientific">Bacteroides fragilis (strain 638R)</name>
    <dbReference type="NCBI Taxonomy" id="862962"/>
    <lineage>
        <taxon>Bacteria</taxon>
        <taxon>Pseudomonadati</taxon>
        <taxon>Bacteroidota</taxon>
        <taxon>Bacteroidia</taxon>
        <taxon>Bacteroidales</taxon>
        <taxon>Bacteroidaceae</taxon>
        <taxon>Bacteroides</taxon>
    </lineage>
</organism>
<protein>
    <recommendedName>
        <fullName evidence="4">Capsule assembly Wzi family protein</fullName>
    </recommendedName>
</protein>
<evidence type="ECO:0000313" key="2">
    <source>
        <dbReference type="EMBL" id="CBW22124.1"/>
    </source>
</evidence>
<evidence type="ECO:0000313" key="3">
    <source>
        <dbReference type="Proteomes" id="UP000008560"/>
    </source>
</evidence>
<dbReference type="Proteomes" id="UP000008560">
    <property type="component" value="Chromosome"/>
</dbReference>
<accession>E1WTH0</accession>
<dbReference type="KEGG" id="bfg:BF638R_1591"/>
<feature type="chain" id="PRO_5003154206" description="Capsule assembly Wzi family protein" evidence="1">
    <location>
        <begin position="32"/>
        <end position="500"/>
    </location>
</feature>
<evidence type="ECO:0000256" key="1">
    <source>
        <dbReference type="SAM" id="SignalP"/>
    </source>
</evidence>
<dbReference type="PATRIC" id="fig|862962.3.peg.1602"/>
<gene>
    <name evidence="2" type="ordered locus">BF638R_1591</name>
</gene>
<evidence type="ECO:0008006" key="4">
    <source>
        <dbReference type="Google" id="ProtNLM"/>
    </source>
</evidence>
<reference evidence="2 3" key="1">
    <citation type="journal article" date="2010" name="Microbiology">
        <title>Twenty-eight divergent polysaccharide loci specifying within- and amongst-strain capsule diversity in three strains of Bacteroides fragilis.</title>
        <authorList>
            <person name="Patrick S."/>
            <person name="Blakely G.W."/>
            <person name="Houston S."/>
            <person name="Moore J."/>
            <person name="Abratt V.R."/>
            <person name="Bertalan M."/>
            <person name="Cerdeno-Tarraga A.M."/>
            <person name="Quail M.A."/>
            <person name="Corton N."/>
            <person name="Corton C."/>
            <person name="Bignell A."/>
            <person name="Barron A."/>
            <person name="Clark L."/>
            <person name="Bentley S.D."/>
            <person name="Parkhill J."/>
        </authorList>
    </citation>
    <scope>NUCLEOTIDE SEQUENCE [LARGE SCALE GENOMIC DNA]</scope>
    <source>
        <strain evidence="2 3">638R</strain>
    </source>
</reference>
<sequence length="500" mass="56540">MDVFQTHVRMKRRNYFIFSCLMLMAPAAVQAQFDKGLNYKIETSATVSGGHNTPFWLVANKHGLSSIRKNNAYLDAGIFRDLEKDKKFSYAFGLEMVGASRFTSKFFIQQAYVDLRYRGMEISVGSKERGNEMKNDQLSSGSMTFSTNARPIPQVRVSIPEYIPFPWTKNWLHIKGHVAYGMFTDEKFQEHFTAGRSKYTKETLFHSKAAFLKVENLQKSPVSVELGIEMAAQFGGDCYYPDGTVLRTPDSWKDFFRIFFPSNGDSGASESDQINILGNHVGSYSAAVGYHFPTWKIKAYWEHFFEDRSGMTLTYGMWRDCLAGLEVTLPENPFVKTIVGEFLYTKHQSGAFHYFATPAIDHSFTGADNYYNNSQYAGWEHWGQGIGNPLVTSPIYNKDGNLAFESNRVKGFHIGLNGSPTSEIDYRILVSVAKHWGTYGSPYRNIRRNQNGLLEVTYKPEQIRGWSFTLAGAVDGGNMLGESWGGMLTIRKTGLIGKKK</sequence>
<dbReference type="InterPro" id="IPR038636">
    <property type="entry name" value="Wzi_sf"/>
</dbReference>
<name>E1WTH0_BACF6</name>